<sequence length="487" mass="54777">MSKISIARMLDIGISLSSEKNPNRLLRIILNEAMNITGCDGGTLYIKSGDVLSFKMIINKSMNCYKGVDGTFINLPPVALRPENVCARSVLEHSLINVPDVYKDARFDFSDRRRYDTVTGYHTTSMLVIPMEDDCGDVIGVLQLINAKNEAKESVPFDPADHQAILSLASQAAIRLTNMNYSAEIIETLDSFAKVMSTAIDARTPYNANHTRNMVKYGSRFLNWLEATGNEWRMDEAECRQFLMSIWLHDVGKLAIPQEIMDKESRLGSRLSQIEQRFTVIGLLNKISLLSGTIDEVEYNRRVKALNDADALIHQVNNTDFLSDETLAAINALSKRTYINEKGESCLWITSEEYDSLSIRKGTLTEAEREVIESHVTMTAKMLDEMKFSRNYAKVPEWASSHHEFLNGRGYPNHKTADALSREVRLLTILDIFDALTARDRPYKAPMPTEDALVILDGMVKDGQLDGTILSLFKQSNAWQEDTSPAV</sequence>
<dbReference type="SMART" id="SM00065">
    <property type="entry name" value="GAF"/>
    <property type="match status" value="1"/>
</dbReference>
<organism evidence="2">
    <name type="scientific">bioreactor metagenome</name>
    <dbReference type="NCBI Taxonomy" id="1076179"/>
    <lineage>
        <taxon>unclassified sequences</taxon>
        <taxon>metagenomes</taxon>
        <taxon>ecological metagenomes</taxon>
    </lineage>
</organism>
<dbReference type="Gene3D" id="3.30.450.40">
    <property type="match status" value="1"/>
</dbReference>
<dbReference type="Pfam" id="PF13487">
    <property type="entry name" value="HD_5"/>
    <property type="match status" value="1"/>
</dbReference>
<dbReference type="InterPro" id="IPR029016">
    <property type="entry name" value="GAF-like_dom_sf"/>
</dbReference>
<dbReference type="InterPro" id="IPR003607">
    <property type="entry name" value="HD/PDEase_dom"/>
</dbReference>
<dbReference type="InterPro" id="IPR003018">
    <property type="entry name" value="GAF"/>
</dbReference>
<dbReference type="PANTHER" id="PTHR43155:SF2">
    <property type="entry name" value="CYCLIC DI-GMP PHOSPHODIESTERASE PA4108"/>
    <property type="match status" value="1"/>
</dbReference>
<dbReference type="InterPro" id="IPR037522">
    <property type="entry name" value="HD_GYP_dom"/>
</dbReference>
<dbReference type="PROSITE" id="PS51832">
    <property type="entry name" value="HD_GYP"/>
    <property type="match status" value="1"/>
</dbReference>
<proteinExistence type="predicted"/>
<dbReference type="EMBL" id="VSSQ01000939">
    <property type="protein sequence ID" value="MPM03273.1"/>
    <property type="molecule type" value="Genomic_DNA"/>
</dbReference>
<reference evidence="2" key="1">
    <citation type="submission" date="2019-08" db="EMBL/GenBank/DDBJ databases">
        <authorList>
            <person name="Kucharzyk K."/>
            <person name="Murdoch R.W."/>
            <person name="Higgins S."/>
            <person name="Loffler F."/>
        </authorList>
    </citation>
    <scope>NUCLEOTIDE SEQUENCE</scope>
</reference>
<dbReference type="SUPFAM" id="SSF55781">
    <property type="entry name" value="GAF domain-like"/>
    <property type="match status" value="1"/>
</dbReference>
<dbReference type="Pfam" id="PF01590">
    <property type="entry name" value="GAF"/>
    <property type="match status" value="1"/>
</dbReference>
<protein>
    <recommendedName>
        <fullName evidence="1">HD-GYP domain-containing protein</fullName>
    </recommendedName>
</protein>
<feature type="domain" description="HD-GYP" evidence="1">
    <location>
        <begin position="276"/>
        <end position="487"/>
    </location>
</feature>
<comment type="caution">
    <text evidence="2">The sequence shown here is derived from an EMBL/GenBank/DDBJ whole genome shotgun (WGS) entry which is preliminary data.</text>
</comment>
<evidence type="ECO:0000259" key="1">
    <source>
        <dbReference type="PROSITE" id="PS51832"/>
    </source>
</evidence>
<gene>
    <name evidence="2" type="ORF">SDC9_49538</name>
</gene>
<dbReference type="PANTHER" id="PTHR43155">
    <property type="entry name" value="CYCLIC DI-GMP PHOSPHODIESTERASE PA4108-RELATED"/>
    <property type="match status" value="1"/>
</dbReference>
<dbReference type="AlphaFoldDB" id="A0A644WLI0"/>
<dbReference type="SUPFAM" id="SSF109604">
    <property type="entry name" value="HD-domain/PDEase-like"/>
    <property type="match status" value="2"/>
</dbReference>
<evidence type="ECO:0000313" key="2">
    <source>
        <dbReference type="EMBL" id="MPM03273.1"/>
    </source>
</evidence>
<dbReference type="Gene3D" id="1.10.3210.10">
    <property type="entry name" value="Hypothetical protein af1432"/>
    <property type="match status" value="2"/>
</dbReference>
<dbReference type="CDD" id="cd00077">
    <property type="entry name" value="HDc"/>
    <property type="match status" value="1"/>
</dbReference>
<name>A0A644WLI0_9ZZZZ</name>
<accession>A0A644WLI0</accession>